<dbReference type="InterPro" id="IPR016181">
    <property type="entry name" value="Acyl_CoA_acyltransferase"/>
</dbReference>
<comment type="similarity">
    <text evidence="4">Belongs to the L/F-transferase family.</text>
</comment>
<comment type="catalytic activity">
    <reaction evidence="4">
        <text>L-phenylalanyl-tRNA(Phe) + an N-terminal L-alpha-aminoacyl-[protein] = an N-terminal L-phenylalanyl-L-alpha-aminoacyl-[protein] + tRNA(Phe)</text>
        <dbReference type="Rhea" id="RHEA:43632"/>
        <dbReference type="Rhea" id="RHEA-COMP:9668"/>
        <dbReference type="Rhea" id="RHEA-COMP:9699"/>
        <dbReference type="Rhea" id="RHEA-COMP:10636"/>
        <dbReference type="Rhea" id="RHEA-COMP:10637"/>
        <dbReference type="ChEBI" id="CHEBI:78442"/>
        <dbReference type="ChEBI" id="CHEBI:78531"/>
        <dbReference type="ChEBI" id="CHEBI:78597"/>
        <dbReference type="ChEBI" id="CHEBI:83561"/>
        <dbReference type="EC" id="2.3.2.6"/>
    </reaction>
</comment>
<dbReference type="Gene3D" id="3.30.70.3550">
    <property type="entry name" value="Leucyl/phenylalanyl-tRNA-protein transferase, N-terminal domain"/>
    <property type="match status" value="1"/>
</dbReference>
<dbReference type="EMBL" id="JBAKBA010000027">
    <property type="protein sequence ID" value="MEL0659869.1"/>
    <property type="molecule type" value="Genomic_DNA"/>
</dbReference>
<comment type="catalytic activity">
    <reaction evidence="4">
        <text>N-terminal L-arginyl-[protein] + L-leucyl-tRNA(Leu) = N-terminal L-leucyl-L-arginyl-[protein] + tRNA(Leu) + H(+)</text>
        <dbReference type="Rhea" id="RHEA:50416"/>
        <dbReference type="Rhea" id="RHEA-COMP:9613"/>
        <dbReference type="Rhea" id="RHEA-COMP:9622"/>
        <dbReference type="Rhea" id="RHEA-COMP:12672"/>
        <dbReference type="Rhea" id="RHEA-COMP:12673"/>
        <dbReference type="ChEBI" id="CHEBI:15378"/>
        <dbReference type="ChEBI" id="CHEBI:64719"/>
        <dbReference type="ChEBI" id="CHEBI:78442"/>
        <dbReference type="ChEBI" id="CHEBI:78494"/>
        <dbReference type="ChEBI" id="CHEBI:133044"/>
        <dbReference type="EC" id="2.3.2.6"/>
    </reaction>
</comment>
<evidence type="ECO:0000313" key="6">
    <source>
        <dbReference type="Proteomes" id="UP001366060"/>
    </source>
</evidence>
<reference evidence="5 6" key="1">
    <citation type="submission" date="2024-02" db="EMBL/GenBank/DDBJ databases">
        <title>Bacteria isolated from the canopy kelp, Nereocystis luetkeana.</title>
        <authorList>
            <person name="Pfister C.A."/>
            <person name="Younker I.T."/>
            <person name="Light S.H."/>
        </authorList>
    </citation>
    <scope>NUCLEOTIDE SEQUENCE [LARGE SCALE GENOMIC DNA]</scope>
    <source>
        <strain evidence="5 6">TI.2.07</strain>
    </source>
</reference>
<protein>
    <recommendedName>
        <fullName evidence="4">Leucyl/phenylalanyl-tRNA--protein transferase</fullName>
        <ecNumber evidence="4">2.3.2.6</ecNumber>
    </recommendedName>
    <alternativeName>
        <fullName evidence="4">L/F-transferase</fullName>
    </alternativeName>
    <alternativeName>
        <fullName evidence="4">Leucyltransferase</fullName>
    </alternativeName>
    <alternativeName>
        <fullName evidence="4">Phenyalanyltransferase</fullName>
    </alternativeName>
</protein>
<dbReference type="PANTHER" id="PTHR30098:SF2">
    <property type="entry name" value="LEUCYL_PHENYLALANYL-TRNA--PROTEIN TRANSFERASE"/>
    <property type="match status" value="1"/>
</dbReference>
<evidence type="ECO:0000313" key="5">
    <source>
        <dbReference type="EMBL" id="MEL0659869.1"/>
    </source>
</evidence>
<sequence length="236" mass="26548">MSKQLFVLSPDDVYFPDPINSMEDPEGLLAIGGDLSTTRLLQAYQQAIFPWFSEGEPILWWSPIERAVINPAQVRISKSMAKFIRHTSLTVTINHAFTEVINACAIPRKTQAETWISPAIKNAYKKLHKIGAAHSVEVWDKEILVGGLYGVNIGSVFCGESMFHQQTNASKLAFIALCQHFSRYQGQIIDCQMMTPHLESLGVVANTRDDFIEQLTQYKNSITAKSCWDKQKITLL</sequence>
<dbReference type="EC" id="2.3.2.6" evidence="4"/>
<evidence type="ECO:0000256" key="4">
    <source>
        <dbReference type="HAMAP-Rule" id="MF_00688"/>
    </source>
</evidence>
<gene>
    <name evidence="4 5" type="primary">aat</name>
    <name evidence="5" type="ORF">V6255_12050</name>
</gene>
<dbReference type="InterPro" id="IPR004616">
    <property type="entry name" value="Leu/Phe-tRNA_Trfase"/>
</dbReference>
<evidence type="ECO:0000256" key="3">
    <source>
        <dbReference type="ARBA" id="ARBA00023315"/>
    </source>
</evidence>
<evidence type="ECO:0000256" key="2">
    <source>
        <dbReference type="ARBA" id="ARBA00022679"/>
    </source>
</evidence>
<dbReference type="NCBIfam" id="TIGR00667">
    <property type="entry name" value="aat"/>
    <property type="match status" value="1"/>
</dbReference>
<proteinExistence type="inferred from homology"/>
<dbReference type="Pfam" id="PF03588">
    <property type="entry name" value="Leu_Phe_trans"/>
    <property type="match status" value="1"/>
</dbReference>
<keyword evidence="3 4" id="KW-0012">Acyltransferase</keyword>
<comment type="function">
    <text evidence="4">Functions in the N-end rule pathway of protein degradation where it conjugates Leu, Phe and, less efficiently, Met from aminoacyl-tRNAs to the N-termini of proteins containing an N-terminal arginine or lysine.</text>
</comment>
<dbReference type="GO" id="GO:0008914">
    <property type="term" value="F:leucyl-tRNA--protein transferase activity"/>
    <property type="evidence" value="ECO:0007669"/>
    <property type="project" value="UniProtKB-EC"/>
</dbReference>
<dbReference type="PANTHER" id="PTHR30098">
    <property type="entry name" value="LEUCYL/PHENYLALANYL-TRNA--PROTEIN TRANSFERASE"/>
    <property type="match status" value="1"/>
</dbReference>
<organism evidence="5 6">
    <name type="scientific">Psychromonas arctica</name>
    <dbReference type="NCBI Taxonomy" id="168275"/>
    <lineage>
        <taxon>Bacteria</taxon>
        <taxon>Pseudomonadati</taxon>
        <taxon>Pseudomonadota</taxon>
        <taxon>Gammaproteobacteria</taxon>
        <taxon>Alteromonadales</taxon>
        <taxon>Psychromonadaceae</taxon>
        <taxon>Psychromonas</taxon>
    </lineage>
</organism>
<comment type="caution">
    <text evidence="5">The sequence shown here is derived from an EMBL/GenBank/DDBJ whole genome shotgun (WGS) entry which is preliminary data.</text>
</comment>
<keyword evidence="6" id="KW-1185">Reference proteome</keyword>
<dbReference type="Proteomes" id="UP001366060">
    <property type="component" value="Unassembled WGS sequence"/>
</dbReference>
<comment type="catalytic activity">
    <reaction evidence="4">
        <text>N-terminal L-lysyl-[protein] + L-leucyl-tRNA(Leu) = N-terminal L-leucyl-L-lysyl-[protein] + tRNA(Leu) + H(+)</text>
        <dbReference type="Rhea" id="RHEA:12340"/>
        <dbReference type="Rhea" id="RHEA-COMP:9613"/>
        <dbReference type="Rhea" id="RHEA-COMP:9622"/>
        <dbReference type="Rhea" id="RHEA-COMP:12670"/>
        <dbReference type="Rhea" id="RHEA-COMP:12671"/>
        <dbReference type="ChEBI" id="CHEBI:15378"/>
        <dbReference type="ChEBI" id="CHEBI:65249"/>
        <dbReference type="ChEBI" id="CHEBI:78442"/>
        <dbReference type="ChEBI" id="CHEBI:78494"/>
        <dbReference type="ChEBI" id="CHEBI:133043"/>
        <dbReference type="EC" id="2.3.2.6"/>
    </reaction>
</comment>
<keyword evidence="2 4" id="KW-0808">Transferase</keyword>
<name>A0ABU9HDA2_9GAMM</name>
<dbReference type="InterPro" id="IPR042203">
    <property type="entry name" value="Leu/Phe-tRNA_Trfase_C"/>
</dbReference>
<keyword evidence="1 4" id="KW-0963">Cytoplasm</keyword>
<accession>A0ABU9HDA2</accession>
<dbReference type="Gene3D" id="3.40.630.70">
    <property type="entry name" value="Leucyl/phenylalanyl-tRNA-protein transferase, C-terminal domain"/>
    <property type="match status" value="1"/>
</dbReference>
<comment type="subcellular location">
    <subcellularLocation>
        <location evidence="4">Cytoplasm</location>
    </subcellularLocation>
</comment>
<evidence type="ECO:0000256" key="1">
    <source>
        <dbReference type="ARBA" id="ARBA00022490"/>
    </source>
</evidence>
<dbReference type="RefSeq" id="WP_341628384.1">
    <property type="nucleotide sequence ID" value="NZ_JBAKBA010000027.1"/>
</dbReference>
<dbReference type="InterPro" id="IPR042221">
    <property type="entry name" value="Leu/Phe-tRNA_Trfase_N"/>
</dbReference>
<dbReference type="SUPFAM" id="SSF55729">
    <property type="entry name" value="Acyl-CoA N-acyltransferases (Nat)"/>
    <property type="match status" value="1"/>
</dbReference>
<dbReference type="HAMAP" id="MF_00688">
    <property type="entry name" value="Leu_Phe_trans"/>
    <property type="match status" value="1"/>
</dbReference>